<evidence type="ECO:0000256" key="1">
    <source>
        <dbReference type="SAM" id="SignalP"/>
    </source>
</evidence>
<keyword evidence="1" id="KW-0732">Signal</keyword>
<dbReference type="EMBL" id="CP006272">
    <property type="protein sequence ID" value="AGZ41214.1"/>
    <property type="molecule type" value="Genomic_DNA"/>
</dbReference>
<sequence>MFTAHNGGFIVSEPHRSSRILRALAVVTVLLAGLVSFTTSPAAAAPTGPAAAAPCYPDEDPYACQYLELYSSQEFSGTLEQIPTQADGTCADLAKPVTRASSLRNRQDLAVLFYDATGCTGTSYRVGSYSYLRDLTPTGFTRAVSVKFVTDVCSSKQRFVVCLHKDIESAGVFQAYPKQTVNACVQLPAALKGQVTSIMNNLQDDATRRQDVLLFATDNCTGAAHRQNAWTGHPDLADVDFDNKARSVKFVVDPCVGQVICLWNDVLYDGPAQVIGFQATNTCITLNTAVRGQVSSLRQNLYYPDQDVLLYTGDGCTGTSKRIDAGTAHSQLSDIAFDNKARSVKFLQQDA</sequence>
<accession>U5VWH2</accession>
<name>U5VWH2_9ACTN</name>
<feature type="signal peptide" evidence="1">
    <location>
        <begin position="1"/>
        <end position="44"/>
    </location>
</feature>
<dbReference type="PATRIC" id="fig|1246995.3.peg.2977"/>
<reference evidence="2 3" key="1">
    <citation type="journal article" date="2014" name="J. Biotechnol.">
        <title>Complete genome sequence of the actinobacterium Actinoplanes friuliensis HAG 010964, producer of the lipopeptide antibiotic friulimycin.</title>
        <authorList>
            <person name="Ruckert C."/>
            <person name="Szczepanowski R."/>
            <person name="Albersmeier A."/>
            <person name="Goesmann A."/>
            <person name="Fischer N."/>
            <person name="Steinkamper A."/>
            <person name="Puhler A."/>
            <person name="Biener R."/>
            <person name="Schwartz D."/>
            <person name="Kalinowski J."/>
        </authorList>
    </citation>
    <scope>NUCLEOTIDE SEQUENCE [LARGE SCALE GENOMIC DNA]</scope>
    <source>
        <strain evidence="2 3">DSM 7358</strain>
    </source>
</reference>
<keyword evidence="3" id="KW-1185">Reference proteome</keyword>
<dbReference type="AlphaFoldDB" id="U5VWH2"/>
<dbReference type="Proteomes" id="UP000017746">
    <property type="component" value="Chromosome"/>
</dbReference>
<evidence type="ECO:0000313" key="3">
    <source>
        <dbReference type="Proteomes" id="UP000017746"/>
    </source>
</evidence>
<evidence type="ECO:0000313" key="2">
    <source>
        <dbReference type="EMBL" id="AGZ41214.1"/>
    </source>
</evidence>
<gene>
    <name evidence="2" type="ORF">AFR_14660</name>
</gene>
<dbReference type="HOGENOM" id="CLU_789009_0_0_11"/>
<protein>
    <submittedName>
        <fullName evidence="2">Uncharacterized protein</fullName>
    </submittedName>
</protein>
<organism evidence="2 3">
    <name type="scientific">Actinoplanes friuliensis DSM 7358</name>
    <dbReference type="NCBI Taxonomy" id="1246995"/>
    <lineage>
        <taxon>Bacteria</taxon>
        <taxon>Bacillati</taxon>
        <taxon>Actinomycetota</taxon>
        <taxon>Actinomycetes</taxon>
        <taxon>Micromonosporales</taxon>
        <taxon>Micromonosporaceae</taxon>
        <taxon>Actinoplanes</taxon>
    </lineage>
</organism>
<feature type="chain" id="PRO_5004665278" evidence="1">
    <location>
        <begin position="45"/>
        <end position="351"/>
    </location>
</feature>
<dbReference type="KEGG" id="afs:AFR_14660"/>
<proteinExistence type="predicted"/>